<organism evidence="3 4">
    <name type="scientific">Cryobacterium frigoriphilum</name>
    <dbReference type="NCBI Taxonomy" id="1259150"/>
    <lineage>
        <taxon>Bacteria</taxon>
        <taxon>Bacillati</taxon>
        <taxon>Actinomycetota</taxon>
        <taxon>Actinomycetes</taxon>
        <taxon>Micrococcales</taxon>
        <taxon>Microbacteriaceae</taxon>
        <taxon>Cryobacterium</taxon>
    </lineage>
</organism>
<dbReference type="EMBL" id="SOHE01000085">
    <property type="protein sequence ID" value="TFD45381.1"/>
    <property type="molecule type" value="Genomic_DNA"/>
</dbReference>
<dbReference type="InterPro" id="IPR003488">
    <property type="entry name" value="DprA"/>
</dbReference>
<dbReference type="PANTHER" id="PTHR43022">
    <property type="entry name" value="PROTEIN SMF"/>
    <property type="match status" value="1"/>
</dbReference>
<comment type="similarity">
    <text evidence="1">Belongs to the DprA/Smf family.</text>
</comment>
<keyword evidence="4" id="KW-1185">Reference proteome</keyword>
<reference evidence="3 4" key="1">
    <citation type="submission" date="2019-03" db="EMBL/GenBank/DDBJ databases">
        <title>Genomics of glacier-inhabiting Cryobacterium strains.</title>
        <authorList>
            <person name="Liu Q."/>
            <person name="Xin Y.-H."/>
        </authorList>
    </citation>
    <scope>NUCLEOTIDE SEQUENCE [LARGE SCALE GENOMIC DNA]</scope>
    <source>
        <strain evidence="3 4">Hh14</strain>
    </source>
</reference>
<name>A0A4R8ZTY4_9MICO</name>
<evidence type="ECO:0000256" key="1">
    <source>
        <dbReference type="ARBA" id="ARBA00006525"/>
    </source>
</evidence>
<dbReference type="Pfam" id="PF02481">
    <property type="entry name" value="DNA_processg_A"/>
    <property type="match status" value="1"/>
</dbReference>
<accession>A0A4R8ZTY4</accession>
<comment type="caution">
    <text evidence="3">The sequence shown here is derived from an EMBL/GenBank/DDBJ whole genome shotgun (WGS) entry which is preliminary data.</text>
</comment>
<evidence type="ECO:0000313" key="4">
    <source>
        <dbReference type="Proteomes" id="UP000297447"/>
    </source>
</evidence>
<dbReference type="Gene3D" id="3.40.50.450">
    <property type="match status" value="1"/>
</dbReference>
<evidence type="ECO:0000313" key="3">
    <source>
        <dbReference type="EMBL" id="TFD45381.1"/>
    </source>
</evidence>
<protein>
    <submittedName>
        <fullName evidence="3">DNA-processing protein DprA</fullName>
    </submittedName>
</protein>
<dbReference type="SUPFAM" id="SSF102405">
    <property type="entry name" value="MCP/YpsA-like"/>
    <property type="match status" value="1"/>
</dbReference>
<dbReference type="AlphaFoldDB" id="A0A4R8ZTY4"/>
<dbReference type="PANTHER" id="PTHR43022:SF1">
    <property type="entry name" value="PROTEIN SMF"/>
    <property type="match status" value="1"/>
</dbReference>
<dbReference type="InterPro" id="IPR057666">
    <property type="entry name" value="DrpA_SLOG"/>
</dbReference>
<gene>
    <name evidence="3" type="ORF">E3T55_18775</name>
</gene>
<dbReference type="RefSeq" id="WP_134521067.1">
    <property type="nucleotide sequence ID" value="NZ_SOHE01000085.1"/>
</dbReference>
<feature type="domain" description="Smf/DprA SLOG" evidence="2">
    <location>
        <begin position="77"/>
        <end position="251"/>
    </location>
</feature>
<dbReference type="GO" id="GO:0009294">
    <property type="term" value="P:DNA-mediated transformation"/>
    <property type="evidence" value="ECO:0007669"/>
    <property type="project" value="InterPro"/>
</dbReference>
<sequence length="304" mass="33040">MTDIKKNLEDVALYALLRDDRLKWPQIRDLLERAGSADAALKEHLAAYLIDEEYIAALAESRQTIAAFTASGIHTDTYLSDTYPVQMLTVYDFPPVVYWRGYQDEADARSVAIVGTRTPSEGATKFVIEFAGLLGRQGIPVVSGLARGTDTAAMRASLDVGNRTVGVIGTGLNRQYPKENAGLQEAIANGHLLLSQFHPDASASPKTFPMRNVVMSAYSSMTVIAEAGEKSGTRVQAQAAVKHGRPLIISRAVFQQTWGKDLVDRGLDVTVVSNAHEALAAVHEVHERQSRQGIIWAPGTLLVK</sequence>
<dbReference type="Proteomes" id="UP000297447">
    <property type="component" value="Unassembled WGS sequence"/>
</dbReference>
<proteinExistence type="inferred from homology"/>
<evidence type="ECO:0000259" key="2">
    <source>
        <dbReference type="Pfam" id="PF02481"/>
    </source>
</evidence>
<dbReference type="OrthoDB" id="9785707at2"/>